<dbReference type="SMART" id="SM00558">
    <property type="entry name" value="JmjC"/>
    <property type="match status" value="1"/>
</dbReference>
<dbReference type="PROSITE" id="PS51184">
    <property type="entry name" value="JMJC"/>
    <property type="match status" value="1"/>
</dbReference>
<evidence type="ECO:0000313" key="3">
    <source>
        <dbReference type="Proteomes" id="UP000751614"/>
    </source>
</evidence>
<proteinExistence type="predicted"/>
<sequence length="279" mass="32247">MDIVNDVVAKSSSVEEVSSINALEFRKNYFTKKRPVLLKGFAKDWGAKKKWDLDFLMNLEGDNQVLLLAANFIQDDNRYRQGSFKDYLQALKSAENNKEVMKDYLTTVDIFKFFPHLTEDIDFSLFEKNTVSNYVTGWIGPKGTISGFHFDTANNMYAQIMGKKMFIICPPKFNRNMYPSSKHIADAVASQIDLNNFDPKKFPKFEDAALQVAILEPGDVLFVPQKWWHYVKSLDTSISISNFGYTKSEKYTLLLKERIKHSLHKRGYYKPKNCFCCEA</sequence>
<dbReference type="EMBL" id="VCNI01000001">
    <property type="protein sequence ID" value="TMU56868.1"/>
    <property type="molecule type" value="Genomic_DNA"/>
</dbReference>
<keyword evidence="3" id="KW-1185">Reference proteome</keyword>
<name>A0ABY2WPF1_9FLAO</name>
<dbReference type="PANTHER" id="PTHR12461:SF105">
    <property type="entry name" value="HYPOXIA-INDUCIBLE FACTOR 1-ALPHA INHIBITOR"/>
    <property type="match status" value="1"/>
</dbReference>
<dbReference type="PANTHER" id="PTHR12461">
    <property type="entry name" value="HYPOXIA-INDUCIBLE FACTOR 1 ALPHA INHIBITOR-RELATED"/>
    <property type="match status" value="1"/>
</dbReference>
<dbReference type="RefSeq" id="WP_138833754.1">
    <property type="nucleotide sequence ID" value="NZ_VCNI01000001.1"/>
</dbReference>
<organism evidence="2 3">
    <name type="scientific">Flagellimonas algicola</name>
    <dbReference type="NCBI Taxonomy" id="2583815"/>
    <lineage>
        <taxon>Bacteria</taxon>
        <taxon>Pseudomonadati</taxon>
        <taxon>Bacteroidota</taxon>
        <taxon>Flavobacteriia</taxon>
        <taxon>Flavobacteriales</taxon>
        <taxon>Flavobacteriaceae</taxon>
        <taxon>Flagellimonas</taxon>
    </lineage>
</organism>
<protein>
    <submittedName>
        <fullName evidence="2">Cupin-like domain-containing protein</fullName>
    </submittedName>
</protein>
<dbReference type="Pfam" id="PF13621">
    <property type="entry name" value="Cupin_8"/>
    <property type="match status" value="1"/>
</dbReference>
<dbReference type="InterPro" id="IPR041667">
    <property type="entry name" value="Cupin_8"/>
</dbReference>
<reference evidence="2 3" key="1">
    <citation type="submission" date="2019-05" db="EMBL/GenBank/DDBJ databases">
        <title>Flagellimonas sp. AsT0115, sp. nov., isolated from a marine red algae, Asparagopsis taxiformis.</title>
        <authorList>
            <person name="Kim J."/>
            <person name="Jeong S.E."/>
            <person name="Jeon C.O."/>
        </authorList>
    </citation>
    <scope>NUCLEOTIDE SEQUENCE [LARGE SCALE GENOMIC DNA]</scope>
    <source>
        <strain evidence="2 3">AsT0115</strain>
    </source>
</reference>
<evidence type="ECO:0000259" key="1">
    <source>
        <dbReference type="PROSITE" id="PS51184"/>
    </source>
</evidence>
<dbReference type="Proteomes" id="UP000751614">
    <property type="component" value="Unassembled WGS sequence"/>
</dbReference>
<accession>A0ABY2WPF1</accession>
<dbReference type="Gene3D" id="2.60.120.650">
    <property type="entry name" value="Cupin"/>
    <property type="match status" value="1"/>
</dbReference>
<dbReference type="SUPFAM" id="SSF51197">
    <property type="entry name" value="Clavaminate synthase-like"/>
    <property type="match status" value="1"/>
</dbReference>
<evidence type="ECO:0000313" key="2">
    <source>
        <dbReference type="EMBL" id="TMU56868.1"/>
    </source>
</evidence>
<feature type="domain" description="JmjC" evidence="1">
    <location>
        <begin position="103"/>
        <end position="261"/>
    </location>
</feature>
<comment type="caution">
    <text evidence="2">The sequence shown here is derived from an EMBL/GenBank/DDBJ whole genome shotgun (WGS) entry which is preliminary data.</text>
</comment>
<dbReference type="InterPro" id="IPR003347">
    <property type="entry name" value="JmjC_dom"/>
</dbReference>
<gene>
    <name evidence="2" type="ORF">FGG15_04800</name>
</gene>